<feature type="compositionally biased region" description="Polar residues" evidence="2">
    <location>
        <begin position="557"/>
        <end position="571"/>
    </location>
</feature>
<feature type="domain" description="DUF7725" evidence="3">
    <location>
        <begin position="637"/>
        <end position="707"/>
    </location>
</feature>
<accession>A0AAD3XLJ6</accession>
<evidence type="ECO:0000256" key="1">
    <source>
        <dbReference type="SAM" id="Coils"/>
    </source>
</evidence>
<protein>
    <recommendedName>
        <fullName evidence="3">DUF7725 domain-containing protein</fullName>
    </recommendedName>
</protein>
<evidence type="ECO:0000259" key="3">
    <source>
        <dbReference type="Pfam" id="PF24851"/>
    </source>
</evidence>
<dbReference type="Proteomes" id="UP001279734">
    <property type="component" value="Unassembled WGS sequence"/>
</dbReference>
<dbReference type="InterPro" id="IPR056142">
    <property type="entry name" value="DUF7725"/>
</dbReference>
<keyword evidence="5" id="KW-1185">Reference proteome</keyword>
<evidence type="ECO:0000313" key="5">
    <source>
        <dbReference type="Proteomes" id="UP001279734"/>
    </source>
</evidence>
<feature type="compositionally biased region" description="Polar residues" evidence="2">
    <location>
        <begin position="766"/>
        <end position="779"/>
    </location>
</feature>
<feature type="region of interest" description="Disordered" evidence="2">
    <location>
        <begin position="1"/>
        <end position="54"/>
    </location>
</feature>
<keyword evidence="1" id="KW-0175">Coiled coil</keyword>
<feature type="region of interest" description="Disordered" evidence="2">
    <location>
        <begin position="752"/>
        <end position="779"/>
    </location>
</feature>
<comment type="caution">
    <text evidence="4">The sequence shown here is derived from an EMBL/GenBank/DDBJ whole genome shotgun (WGS) entry which is preliminary data.</text>
</comment>
<reference evidence="4" key="1">
    <citation type="submission" date="2023-05" db="EMBL/GenBank/DDBJ databases">
        <title>Nepenthes gracilis genome sequencing.</title>
        <authorList>
            <person name="Fukushima K."/>
        </authorList>
    </citation>
    <scope>NUCLEOTIDE SEQUENCE</scope>
    <source>
        <strain evidence="4">SING2019-196</strain>
    </source>
</reference>
<feature type="compositionally biased region" description="Polar residues" evidence="2">
    <location>
        <begin position="358"/>
        <end position="379"/>
    </location>
</feature>
<evidence type="ECO:0000256" key="2">
    <source>
        <dbReference type="SAM" id="MobiDB-lite"/>
    </source>
</evidence>
<evidence type="ECO:0000313" key="4">
    <source>
        <dbReference type="EMBL" id="GMH08835.1"/>
    </source>
</evidence>
<name>A0AAD3XLJ6_NEPGR</name>
<dbReference type="AlphaFoldDB" id="A0AAD3XLJ6"/>
<feature type="region of interest" description="Disordered" evidence="2">
    <location>
        <begin position="557"/>
        <end position="578"/>
    </location>
</feature>
<proteinExistence type="predicted"/>
<organism evidence="4 5">
    <name type="scientific">Nepenthes gracilis</name>
    <name type="common">Slender pitcher plant</name>
    <dbReference type="NCBI Taxonomy" id="150966"/>
    <lineage>
        <taxon>Eukaryota</taxon>
        <taxon>Viridiplantae</taxon>
        <taxon>Streptophyta</taxon>
        <taxon>Embryophyta</taxon>
        <taxon>Tracheophyta</taxon>
        <taxon>Spermatophyta</taxon>
        <taxon>Magnoliopsida</taxon>
        <taxon>eudicotyledons</taxon>
        <taxon>Gunneridae</taxon>
        <taxon>Pentapetalae</taxon>
        <taxon>Caryophyllales</taxon>
        <taxon>Nepenthaceae</taxon>
        <taxon>Nepenthes</taxon>
    </lineage>
</organism>
<feature type="region of interest" description="Disordered" evidence="2">
    <location>
        <begin position="315"/>
        <end position="379"/>
    </location>
</feature>
<feature type="compositionally biased region" description="Polar residues" evidence="2">
    <location>
        <begin position="316"/>
        <end position="343"/>
    </location>
</feature>
<dbReference type="PANTHER" id="PTHR35766">
    <property type="entry name" value="OS08G0543600 PROTEIN"/>
    <property type="match status" value="1"/>
</dbReference>
<feature type="compositionally biased region" description="Basic and acidic residues" evidence="2">
    <location>
        <begin position="44"/>
        <end position="54"/>
    </location>
</feature>
<gene>
    <name evidence="4" type="ORF">Nepgr_010675</name>
</gene>
<feature type="coiled-coil region" evidence="1">
    <location>
        <begin position="138"/>
        <end position="238"/>
    </location>
</feature>
<sequence length="846" mass="93841">MEASVGVAATQRGGSLPLPPSQPPSRKEWRAVSEHSVRNTGSEQEERSKFGKSDERTIYEVQQGRGPLDVVDFSSIQMDGIGGLDDGMLQQRIHDLGRQREELQQVEIELRAQMIARLQIREMQHNFDAQIKEQTNVTTKLQEQLREREQTIHDLERKMEVKERELLDIRLDNEAAWAKEDLLREQNKELANFRREHANIEVERSHHIKQIHDLQEHTQDKERQLMELQEQHRIAQDTILYKDEQLRETQAWITRIQEMDALQSSTNHSLQAELRERVDQYNQLWLVCQRQFAEMERLHMQAIQQLQLELAGARENNGSYNEESRMSQTNSNDVSQFPQNNGSHVEANGSGMPKGNSAGLSNGNSDNSQSFISSGNIASQSNHVPGVPITPPSLLGVPSFLPPGQLTALHPYVMHQQGANHPVPSHVPQSHVGHFHPMSAISSFQQWLSQQAVTAAPQISTQNQFPHSQAEELLSRPDSNFGYEISVNGHGLHPDYLNVPISQGMDSSSVISTAEEAQGLRSIDKSYLDGPQGQQSLQQISSQFQESLRLDALEQTSEVKAQENDAINLTNDESESRMMKEKVSPAASPLPAEKQIHQGHFSDTRLNNATDAVLSAAFVSTGQTNSPSMKKASDTTLLDERSLLACIVRTIPAGGKIHISSTLPNRLGKMLAPLHWQDYKKKYGKLDDFVAGHPELFLIEGDYIQLRDGAQGIIAATAAVAKVAAAAAASSPYSSSFPSVAVTPMAQANRLKKVPSMDSKPPRNGAHSSSQLSPMQSQHSNGVGLNISGGLSNVKILSKSQDSLVFNGLALATHQLEVHLMQDLVLVLAVNNTAGPQLPHWHLEDR</sequence>
<dbReference type="Pfam" id="PF24851">
    <property type="entry name" value="DUF7725"/>
    <property type="match status" value="1"/>
</dbReference>
<feature type="compositionally biased region" description="Basic and acidic residues" evidence="2">
    <location>
        <begin position="25"/>
        <end position="37"/>
    </location>
</feature>
<dbReference type="PANTHER" id="PTHR35766:SF1">
    <property type="entry name" value="OS08G0543600 PROTEIN"/>
    <property type="match status" value="1"/>
</dbReference>
<dbReference type="EMBL" id="BSYO01000008">
    <property type="protein sequence ID" value="GMH08835.1"/>
    <property type="molecule type" value="Genomic_DNA"/>
</dbReference>